<evidence type="ECO:0000256" key="5">
    <source>
        <dbReference type="ARBA" id="ARBA00023242"/>
    </source>
</evidence>
<feature type="compositionally biased region" description="Low complexity" evidence="6">
    <location>
        <begin position="194"/>
        <end position="211"/>
    </location>
</feature>
<dbReference type="Proteomes" id="UP000230249">
    <property type="component" value="Unassembled WGS sequence"/>
</dbReference>
<reference evidence="7 8" key="1">
    <citation type="journal article" date="2017" name="Clin. Infect. Dis.">
        <title>Simultaneous emergence of multidrug-resistant Candida auris on 3 continents confirmed by whole-genome sequencing and epidemiological analyses.</title>
        <authorList>
            <person name="Lockhart S.R."/>
            <person name="Etienne K.A."/>
            <person name="Vallabhaneni S."/>
            <person name="Farooqi J."/>
            <person name="Chowdhary A."/>
            <person name="Govender N.P."/>
            <person name="Colombo A.L."/>
            <person name="Calvo B."/>
            <person name="Cuomo C.A."/>
            <person name="Desjardins C.A."/>
            <person name="Berkow E.L."/>
            <person name="Castanheira M."/>
            <person name="Magobo R.E."/>
            <person name="Jabeen K."/>
            <person name="Asghar R.J."/>
            <person name="Meis J.F."/>
            <person name="Jackson B."/>
            <person name="Chiller T."/>
            <person name="Litvintseva A.P."/>
        </authorList>
    </citation>
    <scope>NUCLEOTIDE SEQUENCE [LARGE SCALE GENOMIC DNA]</scope>
    <source>
        <strain evidence="7 8">B8441</strain>
    </source>
</reference>
<proteinExistence type="predicted"/>
<reference evidence="7 8" key="2">
    <citation type="journal article" date="2018" name="Nat. Commun.">
        <title>Genomic insights into multidrug-resistance, mating and virulence in Candida auris and related emerging species.</title>
        <authorList>
            <person name="Munoz J.F."/>
            <person name="Gade L."/>
            <person name="Chow N.A."/>
            <person name="Loparev V.N."/>
            <person name="Juieng P."/>
            <person name="Berkow E.L."/>
            <person name="Farrer R.A."/>
            <person name="Litvintseva A.P."/>
            <person name="Cuomo C.A."/>
        </authorList>
    </citation>
    <scope>GENOME REANNOTATION</scope>
    <source>
        <strain evidence="7 8">B8441</strain>
    </source>
</reference>
<keyword evidence="2" id="KW-0678">Repressor</keyword>
<dbReference type="AlphaFoldDB" id="A0AAW0VHZ1"/>
<feature type="compositionally biased region" description="Basic and acidic residues" evidence="6">
    <location>
        <begin position="138"/>
        <end position="167"/>
    </location>
</feature>
<dbReference type="SMART" id="SM01401">
    <property type="entry name" value="Sds3"/>
    <property type="match status" value="1"/>
</dbReference>
<protein>
    <recommendedName>
        <fullName evidence="9">Transcriptional regulatory protein DEP1</fullName>
    </recommendedName>
</protein>
<dbReference type="InterPro" id="IPR013907">
    <property type="entry name" value="Sds3"/>
</dbReference>
<keyword evidence="8" id="KW-1185">Reference proteome</keyword>
<comment type="subcellular location">
    <subcellularLocation>
        <location evidence="1">Nucleus</location>
    </subcellularLocation>
</comment>
<feature type="compositionally biased region" description="Basic and acidic residues" evidence="6">
    <location>
        <begin position="94"/>
        <end position="114"/>
    </location>
</feature>
<feature type="compositionally biased region" description="Basic residues" evidence="6">
    <location>
        <begin position="27"/>
        <end position="47"/>
    </location>
</feature>
<organism evidence="7 8">
    <name type="scientific">Candidozyma auris</name>
    <name type="common">Yeast</name>
    <name type="synonym">Candida auris</name>
    <dbReference type="NCBI Taxonomy" id="498019"/>
    <lineage>
        <taxon>Eukaryota</taxon>
        <taxon>Fungi</taxon>
        <taxon>Dikarya</taxon>
        <taxon>Ascomycota</taxon>
        <taxon>Saccharomycotina</taxon>
        <taxon>Pichiomycetes</taxon>
        <taxon>Metschnikowiaceae</taxon>
        <taxon>Candidozyma</taxon>
    </lineage>
</organism>
<dbReference type="GO" id="GO:0005654">
    <property type="term" value="C:nucleoplasm"/>
    <property type="evidence" value="ECO:0007669"/>
    <property type="project" value="UniProtKB-ARBA"/>
</dbReference>
<feature type="compositionally biased region" description="Acidic residues" evidence="6">
    <location>
        <begin position="229"/>
        <end position="249"/>
    </location>
</feature>
<dbReference type="PANTHER" id="PTHR21964">
    <property type="entry name" value="BREAST CANCER METASTASIS-SUPPRESSOR 1"/>
    <property type="match status" value="1"/>
</dbReference>
<accession>A0AAW0VHZ1</accession>
<feature type="compositionally biased region" description="Low complexity" evidence="6">
    <location>
        <begin position="7"/>
        <end position="17"/>
    </location>
</feature>
<feature type="compositionally biased region" description="Acidic residues" evidence="6">
    <location>
        <begin position="297"/>
        <end position="336"/>
    </location>
</feature>
<gene>
    <name evidence="7" type="ORF">B9J08_02827</name>
</gene>
<evidence type="ECO:0000256" key="4">
    <source>
        <dbReference type="ARBA" id="ARBA00023163"/>
    </source>
</evidence>
<evidence type="ECO:0000313" key="7">
    <source>
        <dbReference type="EMBL" id="KAK8441506.1"/>
    </source>
</evidence>
<feature type="region of interest" description="Disordered" evidence="6">
    <location>
        <begin position="1"/>
        <end position="338"/>
    </location>
</feature>
<dbReference type="EMBL" id="PEKT03000002">
    <property type="protein sequence ID" value="KAK8441506.1"/>
    <property type="molecule type" value="Genomic_DNA"/>
</dbReference>
<evidence type="ECO:0000313" key="8">
    <source>
        <dbReference type="Proteomes" id="UP000230249"/>
    </source>
</evidence>
<evidence type="ECO:0000256" key="1">
    <source>
        <dbReference type="ARBA" id="ARBA00004123"/>
    </source>
</evidence>
<feature type="compositionally biased region" description="Acidic residues" evidence="6">
    <location>
        <begin position="268"/>
        <end position="277"/>
    </location>
</feature>
<evidence type="ECO:0000256" key="6">
    <source>
        <dbReference type="SAM" id="MobiDB-lite"/>
    </source>
</evidence>
<evidence type="ECO:0008006" key="9">
    <source>
        <dbReference type="Google" id="ProtNLM"/>
    </source>
</evidence>
<sequence>MPDLDLDGSRSPSSPRPDASKPDLTHRNSHGSNSHHRHSVSPHRSPQHTKDSPLTDIGTSPPAFEINSITHKDSRDSLESSELSDLGDDGSEAETDKMDFLDDDSASARDKVTDLRALSELTEMARLQEVDSDDSDDNFPKELSHEDALQLNGKHEGDHDEELERPVKQRRLSKSKRTSGKAKKEEDAESGTQESPSASSPTAATTTATDAVEMETAELTSHDTKSVIDDENVSAEEGDNEDAEEDDQVGAEREDVANGEVEAGADIKDEEEAEEPKEEGGDPANGSVNEESAKEEDPAENGSPADEEGEAGAEVEADVEDEKPEEGEQEEEEADADAAAKIEAEKIDEASVKEHQIAEENDVDMDEHRKLAVDELIAIEADFAHLRDKLYQDKLSLLEHELQLCLDGSHPELLQIYLKVNEFYQDNIRLANATLNYSLKCINTETIATRTAIHQDFMKNVMDMKNDMITETTSLWYKINKERNSLDQLVPDFNFAAIPTIPSIEGEPVGYNQQPIAAGGSSMEYYMDGPALSKKAMKQNILYELVQQRNSLNKELGILNGLKEFHGFPCAISTALHKDDSSDVAVDELILRKATNDEVEEDFRAMGISING</sequence>
<evidence type="ECO:0000256" key="3">
    <source>
        <dbReference type="ARBA" id="ARBA00023015"/>
    </source>
</evidence>
<dbReference type="GO" id="GO:0010468">
    <property type="term" value="P:regulation of gene expression"/>
    <property type="evidence" value="ECO:0007669"/>
    <property type="project" value="UniProtKB-ARBA"/>
</dbReference>
<keyword evidence="5" id="KW-0539">Nucleus</keyword>
<dbReference type="Gene3D" id="1.20.5.1500">
    <property type="match status" value="1"/>
</dbReference>
<keyword evidence="4" id="KW-0804">Transcription</keyword>
<name>A0AAW0VHZ1_CANAR</name>
<comment type="caution">
    <text evidence="7">The sequence shown here is derived from an EMBL/GenBank/DDBJ whole genome shotgun (WGS) entry which is preliminary data.</text>
</comment>
<evidence type="ECO:0000256" key="2">
    <source>
        <dbReference type="ARBA" id="ARBA00022491"/>
    </source>
</evidence>
<keyword evidence="3" id="KW-0805">Transcription regulation</keyword>
<feature type="compositionally biased region" description="Basic residues" evidence="6">
    <location>
        <begin position="168"/>
        <end position="181"/>
    </location>
</feature>
<dbReference type="Pfam" id="PF08598">
    <property type="entry name" value="Sds3"/>
    <property type="match status" value="1"/>
</dbReference>